<gene>
    <name evidence="3" type="ORF">F7Q99_31975</name>
</gene>
<protein>
    <submittedName>
        <fullName evidence="3">Two pore domain potassium channel family protein</fullName>
    </submittedName>
</protein>
<evidence type="ECO:0000256" key="1">
    <source>
        <dbReference type="SAM" id="Phobius"/>
    </source>
</evidence>
<proteinExistence type="predicted"/>
<sequence>MLSRVVVETALALTGLLVLYAVVPLRGFGSVSAVLGLLGSVLGAGLMVAWQARQLLRSPFPMLRVVRALTMSVSLFLVLFASSYASESLAGPGDFSQPLTRVDALYFAITVFTTVGFGDITPVSETARIVVSVQMLLDLVVIGVVIKLLLGVARKRLSEQEG</sequence>
<feature type="transmembrane region" description="Helical" evidence="1">
    <location>
        <begin position="5"/>
        <end position="23"/>
    </location>
</feature>
<keyword evidence="3" id="KW-0407">Ion channel</keyword>
<keyword evidence="1" id="KW-0472">Membrane</keyword>
<dbReference type="AlphaFoldDB" id="A0A6N7L3G7"/>
<dbReference type="InterPro" id="IPR013099">
    <property type="entry name" value="K_chnl_dom"/>
</dbReference>
<dbReference type="OrthoDB" id="9799090at2"/>
<evidence type="ECO:0000313" key="4">
    <source>
        <dbReference type="Proteomes" id="UP000450000"/>
    </source>
</evidence>
<evidence type="ECO:0000313" key="3">
    <source>
        <dbReference type="EMBL" id="MQS16684.1"/>
    </source>
</evidence>
<evidence type="ECO:0000259" key="2">
    <source>
        <dbReference type="Pfam" id="PF07885"/>
    </source>
</evidence>
<keyword evidence="3" id="KW-0813">Transport</keyword>
<keyword evidence="1" id="KW-0812">Transmembrane</keyword>
<feature type="transmembrane region" description="Helical" evidence="1">
    <location>
        <begin position="135"/>
        <end position="153"/>
    </location>
</feature>
<reference evidence="3 4" key="1">
    <citation type="submission" date="2019-09" db="EMBL/GenBank/DDBJ databases">
        <title>Genome Sequences of Streptomyces kaniharaensis ATCC 21070.</title>
        <authorList>
            <person name="Zhu W."/>
            <person name="De Crecy-Lagard V."/>
            <person name="Richards N.G."/>
        </authorList>
    </citation>
    <scope>NUCLEOTIDE SEQUENCE [LARGE SCALE GENOMIC DNA]</scope>
    <source>
        <strain evidence="3 4">SF-557</strain>
    </source>
</reference>
<organism evidence="3 4">
    <name type="scientific">Streptomyces kaniharaensis</name>
    <dbReference type="NCBI Taxonomy" id="212423"/>
    <lineage>
        <taxon>Bacteria</taxon>
        <taxon>Bacillati</taxon>
        <taxon>Actinomycetota</taxon>
        <taxon>Actinomycetes</taxon>
        <taxon>Kitasatosporales</taxon>
        <taxon>Streptomycetaceae</taxon>
        <taxon>Streptomyces</taxon>
    </lineage>
</organism>
<feature type="transmembrane region" description="Helical" evidence="1">
    <location>
        <begin position="29"/>
        <end position="50"/>
    </location>
</feature>
<feature type="transmembrane region" description="Helical" evidence="1">
    <location>
        <begin position="62"/>
        <end position="84"/>
    </location>
</feature>
<dbReference type="Proteomes" id="UP000450000">
    <property type="component" value="Unassembled WGS sequence"/>
</dbReference>
<feature type="domain" description="Potassium channel" evidence="2">
    <location>
        <begin position="75"/>
        <end position="150"/>
    </location>
</feature>
<dbReference type="GO" id="GO:0034220">
    <property type="term" value="P:monoatomic ion transmembrane transport"/>
    <property type="evidence" value="ECO:0007669"/>
    <property type="project" value="UniProtKB-KW"/>
</dbReference>
<dbReference type="EMBL" id="WBOF01000003">
    <property type="protein sequence ID" value="MQS16684.1"/>
    <property type="molecule type" value="Genomic_DNA"/>
</dbReference>
<dbReference type="SUPFAM" id="SSF81324">
    <property type="entry name" value="Voltage-gated potassium channels"/>
    <property type="match status" value="1"/>
</dbReference>
<dbReference type="Gene3D" id="1.10.287.70">
    <property type="match status" value="1"/>
</dbReference>
<keyword evidence="4" id="KW-1185">Reference proteome</keyword>
<keyword evidence="3" id="KW-0406">Ion transport</keyword>
<keyword evidence="1" id="KW-1133">Transmembrane helix</keyword>
<dbReference type="Pfam" id="PF07885">
    <property type="entry name" value="Ion_trans_2"/>
    <property type="match status" value="1"/>
</dbReference>
<name>A0A6N7L3G7_9ACTN</name>
<comment type="caution">
    <text evidence="3">The sequence shown here is derived from an EMBL/GenBank/DDBJ whole genome shotgun (WGS) entry which is preliminary data.</text>
</comment>
<accession>A0A6N7L3G7</accession>